<dbReference type="EMBL" id="LAZR01000208">
    <property type="protein sequence ID" value="KKN81925.1"/>
    <property type="molecule type" value="Genomic_DNA"/>
</dbReference>
<evidence type="ECO:0000259" key="2">
    <source>
        <dbReference type="Pfam" id="PF13937"/>
    </source>
</evidence>
<dbReference type="AlphaFoldDB" id="A0A0F9TL97"/>
<accession>A0A0F9TL97</accession>
<keyword evidence="1" id="KW-1133">Transmembrane helix</keyword>
<gene>
    <name evidence="3" type="ORF">LCGC14_0314930</name>
</gene>
<dbReference type="InterPro" id="IPR019886">
    <property type="entry name" value="Na_symporter_ssu"/>
</dbReference>
<reference evidence="3" key="1">
    <citation type="journal article" date="2015" name="Nature">
        <title>Complex archaea that bridge the gap between prokaryotes and eukaryotes.</title>
        <authorList>
            <person name="Spang A."/>
            <person name="Saw J.H."/>
            <person name="Jorgensen S.L."/>
            <person name="Zaremba-Niedzwiedzka K."/>
            <person name="Martijn J."/>
            <person name="Lind A.E."/>
            <person name="van Eijk R."/>
            <person name="Schleper C."/>
            <person name="Guy L."/>
            <person name="Ettema T.J."/>
        </authorList>
    </citation>
    <scope>NUCLEOTIDE SEQUENCE</scope>
</reference>
<evidence type="ECO:0000313" key="3">
    <source>
        <dbReference type="EMBL" id="KKN81925.1"/>
    </source>
</evidence>
<proteinExistence type="predicted"/>
<name>A0A0F9TL97_9ZZZZ</name>
<evidence type="ECO:0000256" key="1">
    <source>
        <dbReference type="SAM" id="Phobius"/>
    </source>
</evidence>
<comment type="caution">
    <text evidence="3">The sequence shown here is derived from an EMBL/GenBank/DDBJ whole genome shotgun (WGS) entry which is preliminary data.</text>
</comment>
<keyword evidence="1" id="KW-0472">Membrane</keyword>
<dbReference type="NCBIfam" id="TIGR03647">
    <property type="entry name" value="Na_symport_sm"/>
    <property type="match status" value="1"/>
</dbReference>
<protein>
    <recommendedName>
        <fullName evidence="2">Sodium symporter small subunit domain-containing protein</fullName>
    </recommendedName>
</protein>
<dbReference type="Pfam" id="PF13937">
    <property type="entry name" value="DUF4212"/>
    <property type="match status" value="1"/>
</dbReference>
<sequence>MVSIQYLTSVAKLVSEDKKPLIAILRCLKGKTKMAFKDEEQAKAYWAENISLLFKLLAVWFIVSFGFGILLVDVLNEVRFFGFKLGFWFAQQGAIYTFVALIFVYVFKMNTLDKKYGVDE</sequence>
<feature type="transmembrane region" description="Helical" evidence="1">
    <location>
        <begin position="87"/>
        <end position="107"/>
    </location>
</feature>
<keyword evidence="1" id="KW-0812">Transmembrane</keyword>
<feature type="transmembrane region" description="Helical" evidence="1">
    <location>
        <begin position="52"/>
        <end position="75"/>
    </location>
</feature>
<feature type="domain" description="Sodium symporter small subunit" evidence="2">
    <location>
        <begin position="42"/>
        <end position="119"/>
    </location>
</feature>
<organism evidence="3">
    <name type="scientific">marine sediment metagenome</name>
    <dbReference type="NCBI Taxonomy" id="412755"/>
    <lineage>
        <taxon>unclassified sequences</taxon>
        <taxon>metagenomes</taxon>
        <taxon>ecological metagenomes</taxon>
    </lineage>
</organism>